<sequence length="68" mass="7269">MGSRGDGDQVCDGCSADDALIEGWPVYDEELDLDRLGSFLAAKGDDEVDISPGLCGRTIESLEIRAHI</sequence>
<accession>A0A392RW11</accession>
<protein>
    <submittedName>
        <fullName evidence="1">Uncharacterized protein</fullName>
    </submittedName>
</protein>
<dbReference type="AlphaFoldDB" id="A0A392RW11"/>
<name>A0A392RW11_9FABA</name>
<reference evidence="1 2" key="1">
    <citation type="journal article" date="2018" name="Front. Plant Sci.">
        <title>Red Clover (Trifolium pratense) and Zigzag Clover (T. medium) - A Picture of Genomic Similarities and Differences.</title>
        <authorList>
            <person name="Dluhosova J."/>
            <person name="Istvanek J."/>
            <person name="Nedelnik J."/>
            <person name="Repkova J."/>
        </authorList>
    </citation>
    <scope>NUCLEOTIDE SEQUENCE [LARGE SCALE GENOMIC DNA]</scope>
    <source>
        <strain evidence="2">cv. 10/8</strain>
        <tissue evidence="1">Leaf</tissue>
    </source>
</reference>
<dbReference type="Proteomes" id="UP000265520">
    <property type="component" value="Unassembled WGS sequence"/>
</dbReference>
<keyword evidence="2" id="KW-1185">Reference proteome</keyword>
<proteinExistence type="predicted"/>
<evidence type="ECO:0000313" key="2">
    <source>
        <dbReference type="Proteomes" id="UP000265520"/>
    </source>
</evidence>
<organism evidence="1 2">
    <name type="scientific">Trifolium medium</name>
    <dbReference type="NCBI Taxonomy" id="97028"/>
    <lineage>
        <taxon>Eukaryota</taxon>
        <taxon>Viridiplantae</taxon>
        <taxon>Streptophyta</taxon>
        <taxon>Embryophyta</taxon>
        <taxon>Tracheophyta</taxon>
        <taxon>Spermatophyta</taxon>
        <taxon>Magnoliopsida</taxon>
        <taxon>eudicotyledons</taxon>
        <taxon>Gunneridae</taxon>
        <taxon>Pentapetalae</taxon>
        <taxon>rosids</taxon>
        <taxon>fabids</taxon>
        <taxon>Fabales</taxon>
        <taxon>Fabaceae</taxon>
        <taxon>Papilionoideae</taxon>
        <taxon>50 kb inversion clade</taxon>
        <taxon>NPAAA clade</taxon>
        <taxon>Hologalegina</taxon>
        <taxon>IRL clade</taxon>
        <taxon>Trifolieae</taxon>
        <taxon>Trifolium</taxon>
    </lineage>
</organism>
<dbReference type="EMBL" id="LXQA010277617">
    <property type="protein sequence ID" value="MCI40254.1"/>
    <property type="molecule type" value="Genomic_DNA"/>
</dbReference>
<evidence type="ECO:0000313" key="1">
    <source>
        <dbReference type="EMBL" id="MCI40254.1"/>
    </source>
</evidence>
<comment type="caution">
    <text evidence="1">The sequence shown here is derived from an EMBL/GenBank/DDBJ whole genome shotgun (WGS) entry which is preliminary data.</text>
</comment>
<feature type="non-terminal residue" evidence="1">
    <location>
        <position position="68"/>
    </location>
</feature>